<evidence type="ECO:0000313" key="5">
    <source>
        <dbReference type="EMBL" id="PIQ67997.1"/>
    </source>
</evidence>
<keyword evidence="2" id="KW-1133">Transmembrane helix</keyword>
<evidence type="ECO:0000259" key="4">
    <source>
        <dbReference type="Pfam" id="PF20990"/>
    </source>
</evidence>
<keyword evidence="2" id="KW-0812">Transmembrane</keyword>
<evidence type="ECO:0000256" key="1">
    <source>
        <dbReference type="SAM" id="MobiDB-lite"/>
    </source>
</evidence>
<gene>
    <name evidence="5" type="ORF">COV91_06320</name>
</gene>
<dbReference type="InterPro" id="IPR048389">
    <property type="entry name" value="YciQ-like_C"/>
</dbReference>
<dbReference type="AlphaFoldDB" id="A0A2H0K9V1"/>
<evidence type="ECO:0000256" key="2">
    <source>
        <dbReference type="SAM" id="Phobius"/>
    </source>
</evidence>
<feature type="domain" description="DUF2207" evidence="3">
    <location>
        <begin position="62"/>
        <end position="254"/>
    </location>
</feature>
<dbReference type="Pfam" id="PF09972">
    <property type="entry name" value="DUF2207"/>
    <property type="match status" value="1"/>
</dbReference>
<protein>
    <recommendedName>
        <fullName evidence="7">DUF2207 domain-containing protein</fullName>
    </recommendedName>
</protein>
<name>A0A2H0K9V1_9BACT</name>
<feature type="transmembrane region" description="Helical" evidence="2">
    <location>
        <begin position="524"/>
        <end position="542"/>
    </location>
</feature>
<feature type="region of interest" description="Disordered" evidence="1">
    <location>
        <begin position="652"/>
        <end position="673"/>
    </location>
</feature>
<evidence type="ECO:0000259" key="3">
    <source>
        <dbReference type="Pfam" id="PF09972"/>
    </source>
</evidence>
<dbReference type="Pfam" id="PF20990">
    <property type="entry name" value="DUF2207_C"/>
    <property type="match status" value="1"/>
</dbReference>
<feature type="transmembrane region" description="Helical" evidence="2">
    <location>
        <begin position="500"/>
        <end position="518"/>
    </location>
</feature>
<comment type="caution">
    <text evidence="5">The sequence shown here is derived from an EMBL/GenBank/DDBJ whole genome shotgun (WGS) entry which is preliminary data.</text>
</comment>
<evidence type="ECO:0000313" key="6">
    <source>
        <dbReference type="Proteomes" id="UP000229342"/>
    </source>
</evidence>
<accession>A0A2H0K9V1</accession>
<organism evidence="5 6">
    <name type="scientific">Candidatus Taylorbacteria bacterium CG11_big_fil_rev_8_21_14_0_20_46_11</name>
    <dbReference type="NCBI Taxonomy" id="1975025"/>
    <lineage>
        <taxon>Bacteria</taxon>
        <taxon>Candidatus Tayloriibacteriota</taxon>
    </lineage>
</organism>
<feature type="transmembrane region" description="Helical" evidence="2">
    <location>
        <begin position="363"/>
        <end position="380"/>
    </location>
</feature>
<keyword evidence="2" id="KW-0472">Membrane</keyword>
<evidence type="ECO:0008006" key="7">
    <source>
        <dbReference type="Google" id="ProtNLM"/>
    </source>
</evidence>
<feature type="transmembrane region" description="Helical" evidence="2">
    <location>
        <begin position="386"/>
        <end position="404"/>
    </location>
</feature>
<feature type="domain" description="Predicted membrane protein YciQ-like C-terminal" evidence="4">
    <location>
        <begin position="308"/>
        <end position="602"/>
    </location>
</feature>
<dbReference type="InterPro" id="IPR018702">
    <property type="entry name" value="DUF2207"/>
</dbReference>
<feature type="transmembrane region" description="Helical" evidence="2">
    <location>
        <begin position="273"/>
        <end position="295"/>
    </location>
</feature>
<dbReference type="EMBL" id="PCVG01000087">
    <property type="protein sequence ID" value="PIQ67997.1"/>
    <property type="molecule type" value="Genomic_DNA"/>
</dbReference>
<dbReference type="Proteomes" id="UP000229342">
    <property type="component" value="Unassembled WGS sequence"/>
</dbReference>
<reference evidence="5 6" key="1">
    <citation type="submission" date="2017-09" db="EMBL/GenBank/DDBJ databases">
        <title>Depth-based differentiation of microbial function through sediment-hosted aquifers and enrichment of novel symbionts in the deep terrestrial subsurface.</title>
        <authorList>
            <person name="Probst A.J."/>
            <person name="Ladd B."/>
            <person name="Jarett J.K."/>
            <person name="Geller-Mcgrath D.E."/>
            <person name="Sieber C.M."/>
            <person name="Emerson J.B."/>
            <person name="Anantharaman K."/>
            <person name="Thomas B.C."/>
            <person name="Malmstrom R."/>
            <person name="Stieglmeier M."/>
            <person name="Klingl A."/>
            <person name="Woyke T."/>
            <person name="Ryan C.M."/>
            <person name="Banfield J.F."/>
        </authorList>
    </citation>
    <scope>NUCLEOTIDE SEQUENCE [LARGE SCALE GENOMIC DNA]</scope>
    <source>
        <strain evidence="5">CG11_big_fil_rev_8_21_14_0_20_46_11</strain>
    </source>
</reference>
<sequence>MNYSRRFTLYGLCFTQMSSLYTHQSENVRKTWLFVAGLLVSVAFPVSVFAHDVSPKNYVYNTIDVTMAVNQDSTVDVTEEQTYDFSGHFHKGWRSIPLKGVSSITDVRVFDEQGNALEQSLRALNKDDMSSWGKYFSEIKNGVLNIEWYYDSTDEMKTWTLAYTLHGSISFLKDKDELYWNLFTDYDVPVGYVHAVVTLPEDVSDVLQLQSTLYSSRTTAIHSLKSATIPDTHTFDFKLAVANPKEAVTIAAGWPKGIVSKSAFWRDFLEVHLFGFLSVLLVLLTVVIVAVHWYISEVRGKGRGTIIPEYTPPRNLPPAMAEVLVKEKTTRKTWPATVIDLAVRGYIDIAEEKAGIGSHVMRYFAMLVPVVFFVFLIAIVGDIQEYTLVLVLIAIVIVCLRIAGAGQQMGKGFFTPKEYVLTAKNNYYDDKALKVYERDFLHTLLGAEGRFSTADIKKSTIRQKKLYNAMKSLERMMYKEVEEVTGAYEVGVSKEIIKKVILWVAVFLAFFLFAYGDGVTHTEGFIFLLTAIVCGIALYSFVNFEARLNKEGAIFREEWLGFRLYLKTAERDRLQNLTPELFEKYLPYAIIFGIEKKWARAFSTLNVSAPTWYHGAYIAHGGRGGVVGFNPSTFSASFVSSFGSSFSSTGGGGASGGGGGAGGGGGGGGGGAS</sequence>
<proteinExistence type="predicted"/>